<gene>
    <name evidence="1" type="ORF">SAMN05216505_1011003</name>
</gene>
<dbReference type="STRING" id="67344.SAMN05216505_1011003"/>
<protein>
    <recommendedName>
        <fullName evidence="3">Transposase of IS4/5 family</fullName>
    </recommendedName>
</protein>
<sequence>MAGIGDRLVPDEPWELFQRVVPIDSVTTRAPKKGT</sequence>
<dbReference type="AlphaFoldDB" id="A0A1G6K8D8"/>
<evidence type="ECO:0000313" key="1">
    <source>
        <dbReference type="EMBL" id="SDC27207.1"/>
    </source>
</evidence>
<evidence type="ECO:0000313" key="2">
    <source>
        <dbReference type="Proteomes" id="UP000182100"/>
    </source>
</evidence>
<name>A0A1G6K8D8_9ACTN</name>
<reference evidence="2" key="1">
    <citation type="submission" date="2016-10" db="EMBL/GenBank/DDBJ databases">
        <authorList>
            <person name="Varghese N."/>
            <person name="Submissions S."/>
        </authorList>
    </citation>
    <scope>NUCLEOTIDE SEQUENCE [LARGE SCALE GENOMIC DNA]</scope>
    <source>
        <strain evidence="2">CGMCC 4.3504</strain>
    </source>
</reference>
<evidence type="ECO:0008006" key="3">
    <source>
        <dbReference type="Google" id="ProtNLM"/>
    </source>
</evidence>
<dbReference type="Proteomes" id="UP000182100">
    <property type="component" value="Unassembled WGS sequence"/>
</dbReference>
<keyword evidence="2" id="KW-1185">Reference proteome</keyword>
<dbReference type="EMBL" id="FMZK01000001">
    <property type="protein sequence ID" value="SDC27207.1"/>
    <property type="molecule type" value="Genomic_DNA"/>
</dbReference>
<proteinExistence type="predicted"/>
<accession>A0A1G6K8D8</accession>
<organism evidence="1 2">
    <name type="scientific">Streptomyces prasinopilosus</name>
    <dbReference type="NCBI Taxonomy" id="67344"/>
    <lineage>
        <taxon>Bacteria</taxon>
        <taxon>Bacillati</taxon>
        <taxon>Actinomycetota</taxon>
        <taxon>Actinomycetes</taxon>
        <taxon>Kitasatosporales</taxon>
        <taxon>Streptomycetaceae</taxon>
        <taxon>Streptomyces</taxon>
    </lineage>
</organism>